<dbReference type="GO" id="GO:0032040">
    <property type="term" value="C:small-subunit processome"/>
    <property type="evidence" value="ECO:0007669"/>
    <property type="project" value="TreeGrafter"/>
</dbReference>
<dbReference type="InterPro" id="IPR057302">
    <property type="entry name" value="Rrp5_S1"/>
</dbReference>
<dbReference type="Proteomes" id="UP000697127">
    <property type="component" value="Unassembled WGS sequence"/>
</dbReference>
<evidence type="ECO:0000256" key="6">
    <source>
        <dbReference type="SAM" id="MobiDB-lite"/>
    </source>
</evidence>
<feature type="compositionally biased region" description="Acidic residues" evidence="6">
    <location>
        <begin position="152"/>
        <end position="169"/>
    </location>
</feature>
<dbReference type="CDD" id="cd05693">
    <property type="entry name" value="S1_Rrp5_repeat_hs1_sc1"/>
    <property type="match status" value="1"/>
</dbReference>
<feature type="compositionally biased region" description="Low complexity" evidence="6">
    <location>
        <begin position="56"/>
        <end position="66"/>
    </location>
</feature>
<feature type="compositionally biased region" description="Acidic residues" evidence="6">
    <location>
        <begin position="1316"/>
        <end position="1369"/>
    </location>
</feature>
<feature type="region of interest" description="Disordered" evidence="6">
    <location>
        <begin position="1"/>
        <end position="22"/>
    </location>
</feature>
<dbReference type="InterPro" id="IPR003107">
    <property type="entry name" value="HAT"/>
</dbReference>
<feature type="compositionally biased region" description="Basic and acidic residues" evidence="6">
    <location>
        <begin position="1420"/>
        <end position="1435"/>
    </location>
</feature>
<keyword evidence="5" id="KW-0802">TPR repeat</keyword>
<feature type="region of interest" description="Disordered" evidence="6">
    <location>
        <begin position="46"/>
        <end position="91"/>
    </location>
</feature>
<evidence type="ECO:0000256" key="1">
    <source>
        <dbReference type="ARBA" id="ARBA00004604"/>
    </source>
</evidence>
<dbReference type="InterPro" id="IPR045209">
    <property type="entry name" value="Rrp5"/>
</dbReference>
<dbReference type="Gene3D" id="2.40.50.140">
    <property type="entry name" value="Nucleic acid-binding proteins"/>
    <property type="match status" value="11"/>
</dbReference>
<name>A0A9P6WKS8_9ASCO</name>
<keyword evidence="4" id="KW-0539">Nucleus</keyword>
<dbReference type="FunFam" id="2.40.50.140:FF:000159">
    <property type="entry name" value="rRNA biogenesis protein rrp5"/>
    <property type="match status" value="1"/>
</dbReference>
<dbReference type="InterPro" id="IPR011990">
    <property type="entry name" value="TPR-like_helical_dom_sf"/>
</dbReference>
<evidence type="ECO:0000313" key="9">
    <source>
        <dbReference type="Proteomes" id="UP000697127"/>
    </source>
</evidence>
<dbReference type="FunFam" id="1.25.40.10:FF:000065">
    <property type="entry name" value="Programmed cell death 11"/>
    <property type="match status" value="1"/>
</dbReference>
<reference evidence="8" key="1">
    <citation type="submission" date="2020-11" db="EMBL/GenBank/DDBJ databases">
        <title>Kefir isolates.</title>
        <authorList>
            <person name="Marcisauskas S."/>
            <person name="Kim Y."/>
            <person name="Blasche S."/>
        </authorList>
    </citation>
    <scope>NUCLEOTIDE SEQUENCE</scope>
    <source>
        <strain evidence="8">Olga-1</strain>
    </source>
</reference>
<feature type="domain" description="S1 motif" evidence="7">
    <location>
        <begin position="320"/>
        <end position="392"/>
    </location>
</feature>
<gene>
    <name evidence="8" type="primary">RRP5</name>
    <name evidence="8" type="ORF">C6P40_000248</name>
</gene>
<dbReference type="EMBL" id="PUHW01000108">
    <property type="protein sequence ID" value="KAG0688989.1"/>
    <property type="molecule type" value="Genomic_DNA"/>
</dbReference>
<dbReference type="GO" id="GO:0006364">
    <property type="term" value="P:rRNA processing"/>
    <property type="evidence" value="ECO:0007669"/>
    <property type="project" value="UniProtKB-KW"/>
</dbReference>
<dbReference type="InterPro" id="IPR019734">
    <property type="entry name" value="TPR_rpt"/>
</dbReference>
<sequence length="1704" mass="191000">MAPKRSREDPEAKEQKSLLSSAAEIAFPRGGASILTPMEMKEVSNKAKRDVLFEQNSKNESTSTSEPSKKRSKKSKKLSILSKDEQDEENEKKIVTVDTLSYNILNTGSYVLGMIKQINQMELILSLPDNLTGYVPITNISTELIHLLQDFDDQNDSDSDSDSDSDNDDDKEKENLNQKLKEFPSLEKRFSIGQYLRAKIVPSTNEKFKKRIELSIEPEKVNDTMDENDDFISNSIVQASVVSLEDHGAILKFGKQSKLSGFISKKELTSNSINVDVGSVILVYISNINPRTATCKFPIAVVKKQPMVSSISTINSLLPGMIVDATIEDILNDGLVCKVHSLCDGTVSFQHLGPLQSLDDIKHKFSIGSIIKARIIASYLKNGQNKLSLSILPCHQTLTYCGKEALEAFPIGHILDNVTVKGKDTNFIFVDLMSGDIPGSVHKSRISKTSDLDLDFKLGSTHKARILDYSDFDNIYILTLDAEKIEVTYLRANDIPIGQKITCEIEKVSTEGIVVKLENDFKANVPAFQISDIKLVYPERKFKIGSKVKGRILNVKQLSSNNAALTVTLKRSYVNADDSNIITSYDDLKSEMRALATVEKILPNGCVVSFFGGVSAFLPNSEISETFVENAADFVKLGQTVNVRIVDFNKEQSRCLVSLRISADMSSSQRQDLDNLIPGKSIVNAEVIEKEKNLISVKIDGTDLRGIINVGQLSDSTIDNCRGQLKKIKIGEKIECLVLLIDHRKRGITLSAKPSLISDAKNGTLPTHYEDISVSDKVLHGYVKTVIPSGVFVSFGNNLTGLVIPKFASFKRITDLTTAFNQDQSVDCTIINVDEKNNRFLVSLLVETANSKDKAENPIDSSIKKLGDYSIGKITKCEIKAIEKTHLLVKLSDNQDGRIDLSEIFDNVSDIKDLNNPLVNFQIGQKIKKAKVIGYYDLERQKYVHSKKVKSNLVDLTIKPKNLETVEAIYPLAFNDIKEGDNVLGYILSIQNGYFWYAISPAQKAKMSFVDVTDDVSKLENFNEEFKVGTIVPAKVTNVDVDHYAINVSGRSRFIKSTKDVKVGDILPSLILNVRDNSVLVSLGENVTGVSMVTDALDDYTLRLSDVFHVGEFHQATVVSTDHKIYVSLRSKNPKDRLINTIEDIKRGDIVRGYINKINNSGLFVDLGRSVYALVRISDMSDSVMKNWREVFSVNQSIKGRILEANHTGRVLMSLKNSIVNGDLKNLKMFSDLKIGDVYEGSIKKVEEYGVFVTLDGTDNVSGLCHRSEITDAPIKNAEDIFKEGERVKVKILDINEKKRQLSLGMKASYFRDGSESDNDDEDDDVDMDKDNNSDAEIEDEEMLDASDNNDDDDNSEENEDESEDEDNNTEGMGLSTGSGNGLSTGFDWTASILEQAKDEESSDEEEEFEMKVNKKSKKTVKEKSVEDKTGDLDTRAPQSISDFERLLVGNPDSSILWIQYMSFQLQLSEIEKAREIAERALKTINFREEQQKMNIWIALLNLENSFGDDETLESVFKKSCQYMDAYTMHQKLVAIYIASEKYDKANKLFGTLCKKFGAKNPGAWVSYGNFLIDRNDNEEAHKILARSLQILPKRNHVDVVRKFAQLEFQKGDAEQGRSLFEGLLSDVPKRIDLWNVYIDQEIKVDNKKKVDELFERVIEKKLTRKQAKFFFAKWLNYEEQKGDEKSQDYVKAKAAEFAQKLSK</sequence>
<evidence type="ECO:0000256" key="2">
    <source>
        <dbReference type="ARBA" id="ARBA00022552"/>
    </source>
</evidence>
<feature type="domain" description="S1 motif" evidence="7">
    <location>
        <begin position="589"/>
        <end position="660"/>
    </location>
</feature>
<dbReference type="OrthoDB" id="412781at2759"/>
<dbReference type="SUPFAM" id="SSF48452">
    <property type="entry name" value="TPR-like"/>
    <property type="match status" value="2"/>
</dbReference>
<dbReference type="Pfam" id="PF00575">
    <property type="entry name" value="S1"/>
    <property type="match status" value="2"/>
</dbReference>
<keyword evidence="2" id="KW-0698">rRNA processing</keyword>
<dbReference type="Gene3D" id="1.25.40.10">
    <property type="entry name" value="Tetratricopeptide repeat domain"/>
    <property type="match status" value="1"/>
</dbReference>
<comment type="caution">
    <text evidence="8">The sequence shown here is derived from an EMBL/GenBank/DDBJ whole genome shotgun (WGS) entry which is preliminary data.</text>
</comment>
<dbReference type="Pfam" id="PF23240">
    <property type="entry name" value="HAT_PRP39_N"/>
    <property type="match status" value="1"/>
</dbReference>
<dbReference type="InterPro" id="IPR012340">
    <property type="entry name" value="NA-bd_OB-fold"/>
</dbReference>
<protein>
    <submittedName>
        <fullName evidence="8">rRNA biogenesis protein rrp5</fullName>
    </submittedName>
</protein>
<evidence type="ECO:0000313" key="8">
    <source>
        <dbReference type="EMBL" id="KAG0688989.1"/>
    </source>
</evidence>
<feature type="repeat" description="TPR" evidence="5">
    <location>
        <begin position="1562"/>
        <end position="1595"/>
    </location>
</feature>
<feature type="domain" description="S1 motif" evidence="7">
    <location>
        <begin position="108"/>
        <end position="217"/>
    </location>
</feature>
<dbReference type="SMART" id="SM00316">
    <property type="entry name" value="S1"/>
    <property type="match status" value="13"/>
</dbReference>
<organism evidence="8 9">
    <name type="scientific">Pichia californica</name>
    <dbReference type="NCBI Taxonomy" id="460514"/>
    <lineage>
        <taxon>Eukaryota</taxon>
        <taxon>Fungi</taxon>
        <taxon>Dikarya</taxon>
        <taxon>Ascomycota</taxon>
        <taxon>Saccharomycotina</taxon>
        <taxon>Pichiomycetes</taxon>
        <taxon>Pichiales</taxon>
        <taxon>Pichiaceae</taxon>
        <taxon>Pichia</taxon>
    </lineage>
</organism>
<feature type="domain" description="S1 motif" evidence="7">
    <location>
        <begin position="1236"/>
        <end position="1307"/>
    </location>
</feature>
<feature type="compositionally biased region" description="Basic and acidic residues" evidence="6">
    <location>
        <begin position="1"/>
        <end position="16"/>
    </location>
</feature>
<dbReference type="GO" id="GO:0003723">
    <property type="term" value="F:RNA binding"/>
    <property type="evidence" value="ECO:0007669"/>
    <property type="project" value="TreeGrafter"/>
</dbReference>
<comment type="subcellular location">
    <subcellularLocation>
        <location evidence="1">Nucleus</location>
        <location evidence="1">Nucleolus</location>
    </subcellularLocation>
</comment>
<dbReference type="CDD" id="cd05708">
    <property type="entry name" value="S1_Rrp5_repeat_sc12"/>
    <property type="match status" value="1"/>
</dbReference>
<proteinExistence type="predicted"/>
<feature type="domain" description="S1 motif" evidence="7">
    <location>
        <begin position="980"/>
        <end position="1051"/>
    </location>
</feature>
<feature type="domain" description="S1 motif" evidence="7">
    <location>
        <begin position="234"/>
        <end position="304"/>
    </location>
</feature>
<feature type="region of interest" description="Disordered" evidence="6">
    <location>
        <begin position="1311"/>
        <end position="1437"/>
    </location>
</feature>
<dbReference type="PROSITE" id="PS50005">
    <property type="entry name" value="TPR"/>
    <property type="match status" value="1"/>
</dbReference>
<feature type="domain" description="S1 motif" evidence="7">
    <location>
        <begin position="1064"/>
        <end position="1132"/>
    </location>
</feature>
<dbReference type="InterPro" id="IPR003029">
    <property type="entry name" value="S1_domain"/>
</dbReference>
<dbReference type="InterPro" id="IPR048059">
    <property type="entry name" value="Rrp5_S1_rpt_hs1_sc1"/>
</dbReference>
<feature type="domain" description="S1 motif" evidence="7">
    <location>
        <begin position="776"/>
        <end position="845"/>
    </location>
</feature>
<feature type="domain" description="S1 motif" evidence="7">
    <location>
        <begin position="412"/>
        <end position="481"/>
    </location>
</feature>
<dbReference type="PANTHER" id="PTHR23270:SF10">
    <property type="entry name" value="PROTEIN RRP5 HOMOLOG"/>
    <property type="match status" value="1"/>
</dbReference>
<evidence type="ECO:0000259" key="7">
    <source>
        <dbReference type="PROSITE" id="PS50126"/>
    </source>
</evidence>
<evidence type="ECO:0000256" key="5">
    <source>
        <dbReference type="PROSITE-ProRule" id="PRU00339"/>
    </source>
</evidence>
<accession>A0A9P6WKS8</accession>
<feature type="region of interest" description="Disordered" evidence="6">
    <location>
        <begin position="152"/>
        <end position="173"/>
    </location>
</feature>
<feature type="domain" description="S1 motif" evidence="7">
    <location>
        <begin position="498"/>
        <end position="570"/>
    </location>
</feature>
<dbReference type="FunFam" id="2.40.50.140:FF:000155">
    <property type="entry name" value="rRNA biogenesis protein RRP5"/>
    <property type="match status" value="1"/>
</dbReference>
<keyword evidence="3" id="KW-0677">Repeat</keyword>
<dbReference type="PANTHER" id="PTHR23270">
    <property type="entry name" value="PROGRAMMED CELL DEATH PROTEIN 11 PRE-RRNA PROCESSING PROTEIN RRP5"/>
    <property type="match status" value="1"/>
</dbReference>
<keyword evidence="9" id="KW-1185">Reference proteome</keyword>
<dbReference type="SMART" id="SM00386">
    <property type="entry name" value="HAT"/>
    <property type="match status" value="5"/>
</dbReference>
<evidence type="ECO:0000256" key="4">
    <source>
        <dbReference type="ARBA" id="ARBA00023242"/>
    </source>
</evidence>
<dbReference type="SUPFAM" id="SSF50249">
    <property type="entry name" value="Nucleic acid-binding proteins"/>
    <property type="match status" value="13"/>
</dbReference>
<feature type="domain" description="S1 motif" evidence="7">
    <location>
        <begin position="680"/>
        <end position="753"/>
    </location>
</feature>
<dbReference type="Pfam" id="PF23459">
    <property type="entry name" value="S1_RRP5"/>
    <property type="match status" value="1"/>
</dbReference>
<feature type="domain" description="S1 motif" evidence="7">
    <location>
        <begin position="1148"/>
        <end position="1216"/>
    </location>
</feature>
<dbReference type="PROSITE" id="PS50126">
    <property type="entry name" value="S1"/>
    <property type="match status" value="13"/>
</dbReference>
<feature type="domain" description="S1 motif" evidence="7">
    <location>
        <begin position="872"/>
        <end position="928"/>
    </location>
</feature>
<evidence type="ECO:0000256" key="3">
    <source>
        <dbReference type="ARBA" id="ARBA00022737"/>
    </source>
</evidence>